<dbReference type="CDD" id="cd03801">
    <property type="entry name" value="GT4_PimA-like"/>
    <property type="match status" value="1"/>
</dbReference>
<accession>A0ABX6C136</accession>
<sequence length="352" mass="38235">MPWSGSARRGARARGSPVRIAEINDIASVATEIGAGLRARGHTVDHYYPRLVGAKLHPNIKPITGPVRALDWLDLIRRIRAGRYDLVHIHYAYLGNIGALGGFPYILHCHGSDLREGTPFTRPLIANAIRQARHVFYSTPDLAGWVLPLRPDAEFLPNPVDTAQFAPKTPPSVHQSAWVACALTEVKGAGRILRACQLLAETHPGLRIDAFGGGEYTAAFRELPNVTLYARHPRSRLPQIIDEHGIVIGQARLGSAGMAELEAMACGRPVVTWFNERGAYAEPPPFFSAVDGDDIARIVGRLADDPALRDRAGAAGRAWVERHHAVDRIVDRVEAVARAIVRGEPIPAAPAA</sequence>
<dbReference type="EMBL" id="CP042829">
    <property type="protein sequence ID" value="QFG02990.1"/>
    <property type="molecule type" value="Genomic_DNA"/>
</dbReference>
<evidence type="ECO:0000259" key="4">
    <source>
        <dbReference type="Pfam" id="PF13524"/>
    </source>
</evidence>
<protein>
    <submittedName>
        <fullName evidence="5">Glycosyltransferase family 4 protein</fullName>
    </submittedName>
</protein>
<organism evidence="5 6">
    <name type="scientific">Tepidiforma bonchosmolovskayae</name>
    <dbReference type="NCBI Taxonomy" id="2601677"/>
    <lineage>
        <taxon>Bacteria</taxon>
        <taxon>Bacillati</taxon>
        <taxon>Chloroflexota</taxon>
        <taxon>Tepidiformia</taxon>
        <taxon>Tepidiformales</taxon>
        <taxon>Tepidiformaceae</taxon>
        <taxon>Tepidiforma</taxon>
    </lineage>
</organism>
<evidence type="ECO:0000256" key="1">
    <source>
        <dbReference type="ARBA" id="ARBA00022676"/>
    </source>
</evidence>
<dbReference type="PANTHER" id="PTHR12526">
    <property type="entry name" value="GLYCOSYLTRANSFERASE"/>
    <property type="match status" value="1"/>
</dbReference>
<keyword evidence="2" id="KW-0808">Transferase</keyword>
<proteinExistence type="predicted"/>
<keyword evidence="6" id="KW-1185">Reference proteome</keyword>
<evidence type="ECO:0000256" key="2">
    <source>
        <dbReference type="ARBA" id="ARBA00022679"/>
    </source>
</evidence>
<evidence type="ECO:0000313" key="6">
    <source>
        <dbReference type="Proteomes" id="UP000326331"/>
    </source>
</evidence>
<gene>
    <name evidence="5" type="ORF">Tbon_06670</name>
</gene>
<dbReference type="Pfam" id="PF13524">
    <property type="entry name" value="Glyco_trans_1_2"/>
    <property type="match status" value="1"/>
</dbReference>
<dbReference type="InterPro" id="IPR055259">
    <property type="entry name" value="YkvP/CgeB_Glyco_trans-like"/>
</dbReference>
<dbReference type="PANTHER" id="PTHR12526:SF510">
    <property type="entry name" value="D-INOSITOL 3-PHOSPHATE GLYCOSYLTRANSFERASE"/>
    <property type="match status" value="1"/>
</dbReference>
<feature type="domain" description="Glycosyltransferase subfamily 4-like N-terminal" evidence="3">
    <location>
        <begin position="27"/>
        <end position="163"/>
    </location>
</feature>
<dbReference type="Proteomes" id="UP000326331">
    <property type="component" value="Chromosome"/>
</dbReference>
<name>A0ABX6C136_9CHLR</name>
<reference evidence="5 6" key="1">
    <citation type="submission" date="2019-08" db="EMBL/GenBank/DDBJ databases">
        <authorList>
            <person name="Toschakov S.V."/>
        </authorList>
    </citation>
    <scope>NUCLEOTIDE SEQUENCE [LARGE SCALE GENOMIC DNA]</scope>
    <source>
        <strain evidence="5 6">3753O</strain>
    </source>
</reference>
<keyword evidence="1" id="KW-0328">Glycosyltransferase</keyword>
<dbReference type="SUPFAM" id="SSF53756">
    <property type="entry name" value="UDP-Glycosyltransferase/glycogen phosphorylase"/>
    <property type="match status" value="1"/>
</dbReference>
<dbReference type="Gene3D" id="3.40.50.2000">
    <property type="entry name" value="Glycogen Phosphorylase B"/>
    <property type="match status" value="2"/>
</dbReference>
<dbReference type="Pfam" id="PF13439">
    <property type="entry name" value="Glyco_transf_4"/>
    <property type="match status" value="1"/>
</dbReference>
<evidence type="ECO:0000313" key="5">
    <source>
        <dbReference type="EMBL" id="QFG02990.1"/>
    </source>
</evidence>
<reference evidence="5 6" key="2">
    <citation type="submission" date="2019-10" db="EMBL/GenBank/DDBJ databases">
        <title>Thermopilla bonchosmolovskayae gen. nov., sp. nov., a moderately thermophilic Chloroflexi bacterium from a Chukotka hot spring (Arctic, Russia), representing a novel classis Thermopillaia, which include previously uncultivated lineage OLB14.</title>
        <authorList>
            <person name="Kochetkova T.V."/>
            <person name="Zayulina K.S."/>
            <person name="Zhigarkov V.S."/>
            <person name="Minaev N.V."/>
            <person name="Novikov A."/>
            <person name="Toshchakov S.V."/>
            <person name="Elcheninov A.G."/>
            <person name="Kublanov I.V."/>
        </authorList>
    </citation>
    <scope>NUCLEOTIDE SEQUENCE [LARGE SCALE GENOMIC DNA]</scope>
    <source>
        <strain evidence="5 6">3753O</strain>
    </source>
</reference>
<evidence type="ECO:0000259" key="3">
    <source>
        <dbReference type="Pfam" id="PF13439"/>
    </source>
</evidence>
<dbReference type="InterPro" id="IPR028098">
    <property type="entry name" value="Glyco_trans_4-like_N"/>
</dbReference>
<feature type="domain" description="Spore protein YkvP/CgeB glycosyl transferase-like" evidence="4">
    <location>
        <begin position="198"/>
        <end position="333"/>
    </location>
</feature>